<organism evidence="4 5">
    <name type="scientific">Paspalum notatum var. saurae</name>
    <dbReference type="NCBI Taxonomy" id="547442"/>
    <lineage>
        <taxon>Eukaryota</taxon>
        <taxon>Viridiplantae</taxon>
        <taxon>Streptophyta</taxon>
        <taxon>Embryophyta</taxon>
        <taxon>Tracheophyta</taxon>
        <taxon>Spermatophyta</taxon>
        <taxon>Magnoliopsida</taxon>
        <taxon>Liliopsida</taxon>
        <taxon>Poales</taxon>
        <taxon>Poaceae</taxon>
        <taxon>PACMAD clade</taxon>
        <taxon>Panicoideae</taxon>
        <taxon>Andropogonodae</taxon>
        <taxon>Paspaleae</taxon>
        <taxon>Paspalinae</taxon>
        <taxon>Paspalum</taxon>
    </lineage>
</organism>
<evidence type="ECO:0000313" key="4">
    <source>
        <dbReference type="EMBL" id="WVZ71849.1"/>
    </source>
</evidence>
<dbReference type="EMBL" id="CP144748">
    <property type="protein sequence ID" value="WVZ71849.1"/>
    <property type="molecule type" value="Genomic_DNA"/>
</dbReference>
<sequence length="360" mass="38571">MVLGKLAIVIGSGIVGTVLTSGEGSSLPDFKDVISGAFKFMSKGAKQGKDGPPSTSNPHTAHLLSQVTHLREEIEMLAKNNHVAIVTVDGRPGPGAYGITAIVVGAIGYLFIRWKGWKLSDMMFVTKRGLSDACNVVGKQVDQVSESVNVARRHLAGRIDRVDCSLDECHEISEATRKEVTVIHGDLNAFQKEMETVHLVVRSLESKLGRLAYTQDRTTRGIYDLCEFTKRLDQSPKADTRQVTSSTPRPAIESSERITRAASLPPALEPESSSSQSPRAEALKVVRPSTTMSASGFSMLVGTTMPPKRDQQGAFSRASSMKEGSSELPSVAASSAEPSPKRSGGSTLFGGFGFLRSYAS</sequence>
<reference evidence="4 5" key="1">
    <citation type="submission" date="2024-02" db="EMBL/GenBank/DDBJ databases">
        <title>High-quality chromosome-scale genome assembly of Pensacola bahiagrass (Paspalum notatum Flugge var. saurae).</title>
        <authorList>
            <person name="Vega J.M."/>
            <person name="Podio M."/>
            <person name="Orjuela J."/>
            <person name="Siena L.A."/>
            <person name="Pessino S.C."/>
            <person name="Combes M.C."/>
            <person name="Mariac C."/>
            <person name="Albertini E."/>
            <person name="Pupilli F."/>
            <person name="Ortiz J.P.A."/>
            <person name="Leblanc O."/>
        </authorList>
    </citation>
    <scope>NUCLEOTIDE SEQUENCE [LARGE SCALE GENOMIC DNA]</scope>
    <source>
        <strain evidence="4">R1</strain>
        <tissue evidence="4">Leaf</tissue>
    </source>
</reference>
<feature type="region of interest" description="Disordered" evidence="1">
    <location>
        <begin position="234"/>
        <end position="350"/>
    </location>
</feature>
<feature type="compositionally biased region" description="Polar residues" evidence="1">
    <location>
        <begin position="313"/>
        <end position="323"/>
    </location>
</feature>
<protein>
    <recommendedName>
        <fullName evidence="3">DUF1664 domain-containing protein</fullName>
    </recommendedName>
</protein>
<dbReference type="Proteomes" id="UP001341281">
    <property type="component" value="Chromosome 04"/>
</dbReference>
<gene>
    <name evidence="4" type="ORF">U9M48_020382</name>
</gene>
<proteinExistence type="predicted"/>
<dbReference type="PANTHER" id="PTHR47289:SF2">
    <property type="entry name" value="TRANSCRIPTION FACTOR, PUTATIVE (DUF1664)-RELATED"/>
    <property type="match status" value="1"/>
</dbReference>
<evidence type="ECO:0000259" key="3">
    <source>
        <dbReference type="Pfam" id="PF07889"/>
    </source>
</evidence>
<feature type="domain" description="DUF1664" evidence="3">
    <location>
        <begin position="95"/>
        <end position="215"/>
    </location>
</feature>
<dbReference type="AlphaFoldDB" id="A0AAQ3TD89"/>
<accession>A0AAQ3TD89</accession>
<dbReference type="InterPro" id="IPR012458">
    <property type="entry name" value="DUF1664"/>
</dbReference>
<dbReference type="Pfam" id="PF07889">
    <property type="entry name" value="DUF1664"/>
    <property type="match status" value="1"/>
</dbReference>
<evidence type="ECO:0000313" key="5">
    <source>
        <dbReference type="Proteomes" id="UP001341281"/>
    </source>
</evidence>
<feature type="compositionally biased region" description="Low complexity" evidence="1">
    <location>
        <begin position="326"/>
        <end position="346"/>
    </location>
</feature>
<evidence type="ECO:0000256" key="1">
    <source>
        <dbReference type="SAM" id="MobiDB-lite"/>
    </source>
</evidence>
<keyword evidence="2" id="KW-0732">Signal</keyword>
<name>A0AAQ3TD89_PASNO</name>
<evidence type="ECO:0000256" key="2">
    <source>
        <dbReference type="SAM" id="SignalP"/>
    </source>
</evidence>
<dbReference type="PANTHER" id="PTHR47289">
    <property type="entry name" value="TRANSCRIPTION FACTOR, PUTATIVE (DUF1664)-RELATED"/>
    <property type="match status" value="1"/>
</dbReference>
<keyword evidence="5" id="KW-1185">Reference proteome</keyword>
<feature type="chain" id="PRO_5042815412" description="DUF1664 domain-containing protein" evidence="2">
    <location>
        <begin position="21"/>
        <end position="360"/>
    </location>
</feature>
<feature type="signal peptide" evidence="2">
    <location>
        <begin position="1"/>
        <end position="20"/>
    </location>
</feature>
<feature type="compositionally biased region" description="Low complexity" evidence="1">
    <location>
        <begin position="261"/>
        <end position="280"/>
    </location>
</feature>